<name>A0A413PFH9_9FIRM</name>
<evidence type="ECO:0000313" key="1">
    <source>
        <dbReference type="EMBL" id="RGZ74800.1"/>
    </source>
</evidence>
<dbReference type="NCBIfam" id="TIGR04223">
    <property type="entry name" value="quorum_AgrD"/>
    <property type="match status" value="1"/>
</dbReference>
<sequence>MKASIDRNNTRRYQNLIAHKKRQTKEKGLLCRLAEIVAPQAAEFCWGHYYQPKEPDKMREFVAASKRNDIMISRNSD</sequence>
<dbReference type="EMBL" id="QSEN01000016">
    <property type="protein sequence ID" value="RGZ74800.1"/>
    <property type="molecule type" value="Genomic_DNA"/>
</dbReference>
<comment type="caution">
    <text evidence="1">The sequence shown here is derived from an EMBL/GenBank/DDBJ whole genome shotgun (WGS) entry which is preliminary data.</text>
</comment>
<gene>
    <name evidence="1" type="ORF">DW975_09780</name>
</gene>
<dbReference type="AlphaFoldDB" id="A0A413PFH9"/>
<accession>A0A413PFH9</accession>
<reference evidence="1 2" key="1">
    <citation type="submission" date="2018-08" db="EMBL/GenBank/DDBJ databases">
        <title>A genome reference for cultivated species of the human gut microbiota.</title>
        <authorList>
            <person name="Zou Y."/>
            <person name="Xue W."/>
            <person name="Luo G."/>
        </authorList>
    </citation>
    <scope>NUCLEOTIDE SEQUENCE [LARGE SCALE GENOMIC DNA]</scope>
    <source>
        <strain evidence="1 2">AM48-7</strain>
    </source>
</reference>
<proteinExistence type="predicted"/>
<dbReference type="InterPro" id="IPR009229">
    <property type="entry name" value="AgrD"/>
</dbReference>
<dbReference type="Proteomes" id="UP000283431">
    <property type="component" value="Unassembled WGS sequence"/>
</dbReference>
<evidence type="ECO:0000313" key="2">
    <source>
        <dbReference type="Proteomes" id="UP000283431"/>
    </source>
</evidence>
<protein>
    <submittedName>
        <fullName evidence="1">Cyclic lactone autoinducer peptide</fullName>
    </submittedName>
</protein>
<organism evidence="1 2">
    <name type="scientific">Agathobacter rectalis</name>
    <dbReference type="NCBI Taxonomy" id="39491"/>
    <lineage>
        <taxon>Bacteria</taxon>
        <taxon>Bacillati</taxon>
        <taxon>Bacillota</taxon>
        <taxon>Clostridia</taxon>
        <taxon>Lachnospirales</taxon>
        <taxon>Lachnospiraceae</taxon>
        <taxon>Agathobacter</taxon>
    </lineage>
</organism>